<keyword evidence="6" id="KW-1185">Reference proteome</keyword>
<dbReference type="InterPro" id="IPR013342">
    <property type="entry name" value="Mandelate_racemase_C"/>
</dbReference>
<dbReference type="EMBL" id="CP000542">
    <property type="protein sequence ID" value="ABM60199.1"/>
    <property type="molecule type" value="Genomic_DNA"/>
</dbReference>
<dbReference type="GO" id="GO:0016836">
    <property type="term" value="F:hydro-lyase activity"/>
    <property type="evidence" value="ECO:0007669"/>
    <property type="project" value="TreeGrafter"/>
</dbReference>
<accession>A1WRE2</accession>
<feature type="domain" description="Mandelate racemase/muconate lactonizing enzyme C-terminal" evidence="4">
    <location>
        <begin position="126"/>
        <end position="230"/>
    </location>
</feature>
<keyword evidence="3" id="KW-0460">Magnesium</keyword>
<protein>
    <submittedName>
        <fullName evidence="5">Mandelate racemase/muconate lactonizing enzyme, C-terminal domain protein</fullName>
    </submittedName>
</protein>
<dbReference type="OrthoDB" id="8609034at2"/>
<dbReference type="GO" id="GO:0009063">
    <property type="term" value="P:amino acid catabolic process"/>
    <property type="evidence" value="ECO:0007669"/>
    <property type="project" value="InterPro"/>
</dbReference>
<dbReference type="PANTHER" id="PTHR13794:SF58">
    <property type="entry name" value="MITOCHONDRIAL ENOLASE SUPERFAMILY MEMBER 1"/>
    <property type="match status" value="1"/>
</dbReference>
<evidence type="ECO:0000313" key="5">
    <source>
        <dbReference type="EMBL" id="ABM60199.1"/>
    </source>
</evidence>
<dbReference type="InterPro" id="IPR029065">
    <property type="entry name" value="Enolase_C-like"/>
</dbReference>
<dbReference type="InterPro" id="IPR029017">
    <property type="entry name" value="Enolase-like_N"/>
</dbReference>
<dbReference type="Proteomes" id="UP000000374">
    <property type="component" value="Chromosome"/>
</dbReference>
<dbReference type="CDD" id="cd03316">
    <property type="entry name" value="MR_like"/>
    <property type="match status" value="1"/>
</dbReference>
<dbReference type="InterPro" id="IPR046945">
    <property type="entry name" value="RHMD-like"/>
</dbReference>
<dbReference type="GO" id="GO:0016052">
    <property type="term" value="P:carbohydrate catabolic process"/>
    <property type="evidence" value="ECO:0007669"/>
    <property type="project" value="TreeGrafter"/>
</dbReference>
<dbReference type="AlphaFoldDB" id="A1WRE2"/>
<reference evidence="6" key="1">
    <citation type="submission" date="2006-12" db="EMBL/GenBank/DDBJ databases">
        <title>Complete sequence of chromosome 1 of Verminephrobacter eiseniae EF01-2.</title>
        <authorList>
            <person name="Copeland A."/>
            <person name="Lucas S."/>
            <person name="Lapidus A."/>
            <person name="Barry K."/>
            <person name="Detter J.C."/>
            <person name="Glavina del Rio T."/>
            <person name="Dalin E."/>
            <person name="Tice H."/>
            <person name="Pitluck S."/>
            <person name="Chertkov O."/>
            <person name="Brettin T."/>
            <person name="Bruce D."/>
            <person name="Han C."/>
            <person name="Tapia R."/>
            <person name="Gilna P."/>
            <person name="Schmutz J."/>
            <person name="Larimer F."/>
            <person name="Land M."/>
            <person name="Hauser L."/>
            <person name="Kyrpides N."/>
            <person name="Kim E."/>
            <person name="Stahl D."/>
            <person name="Richardson P."/>
        </authorList>
    </citation>
    <scope>NUCLEOTIDE SEQUENCE [LARGE SCALE GENOMIC DNA]</scope>
    <source>
        <strain evidence="6">EF01-2</strain>
    </source>
</reference>
<comment type="cofactor">
    <cofactor evidence="1">
        <name>Mg(2+)</name>
        <dbReference type="ChEBI" id="CHEBI:18420"/>
    </cofactor>
</comment>
<dbReference type="SUPFAM" id="SSF54826">
    <property type="entry name" value="Enolase N-terminal domain-like"/>
    <property type="match status" value="1"/>
</dbReference>
<evidence type="ECO:0000256" key="1">
    <source>
        <dbReference type="ARBA" id="ARBA00001946"/>
    </source>
</evidence>
<dbReference type="HOGENOM" id="CLU_030273_3_0_4"/>
<evidence type="ECO:0000256" key="3">
    <source>
        <dbReference type="ARBA" id="ARBA00022842"/>
    </source>
</evidence>
<dbReference type="SFLD" id="SFLDG00179">
    <property type="entry name" value="mandelate_racemase"/>
    <property type="match status" value="1"/>
</dbReference>
<dbReference type="InterPro" id="IPR013341">
    <property type="entry name" value="Mandelate_racemase_N_dom"/>
</dbReference>
<dbReference type="SFLD" id="SFLDS00001">
    <property type="entry name" value="Enolase"/>
    <property type="match status" value="1"/>
</dbReference>
<dbReference type="InterPro" id="IPR036849">
    <property type="entry name" value="Enolase-like_C_sf"/>
</dbReference>
<dbReference type="eggNOG" id="COG4948">
    <property type="taxonomic scope" value="Bacteria"/>
</dbReference>
<dbReference type="SUPFAM" id="SSF51604">
    <property type="entry name" value="Enolase C-terminal domain-like"/>
    <property type="match status" value="1"/>
</dbReference>
<organism evidence="5 6">
    <name type="scientific">Verminephrobacter eiseniae (strain EF01-2)</name>
    <dbReference type="NCBI Taxonomy" id="391735"/>
    <lineage>
        <taxon>Bacteria</taxon>
        <taxon>Pseudomonadati</taxon>
        <taxon>Pseudomonadota</taxon>
        <taxon>Betaproteobacteria</taxon>
        <taxon>Burkholderiales</taxon>
        <taxon>Comamonadaceae</taxon>
        <taxon>Verminephrobacter</taxon>
    </lineage>
</organism>
<dbReference type="Gene3D" id="3.20.20.120">
    <property type="entry name" value="Enolase-like C-terminal domain"/>
    <property type="match status" value="1"/>
</dbReference>
<dbReference type="InterPro" id="IPR018110">
    <property type="entry name" value="Mandel_Rmase/mucon_lact_enz_CS"/>
</dbReference>
<evidence type="ECO:0000313" key="6">
    <source>
        <dbReference type="Proteomes" id="UP000000374"/>
    </source>
</evidence>
<name>A1WRE2_VEREI</name>
<dbReference type="Pfam" id="PF02746">
    <property type="entry name" value="MR_MLE_N"/>
    <property type="match status" value="1"/>
</dbReference>
<dbReference type="Gene3D" id="3.30.390.10">
    <property type="entry name" value="Enolase-like, N-terminal domain"/>
    <property type="match status" value="1"/>
</dbReference>
<dbReference type="KEGG" id="vei:Veis_4499"/>
<proteinExistence type="predicted"/>
<gene>
    <name evidence="5" type="ordered locus">Veis_4499</name>
</gene>
<sequence>MKINRLETFSNRHVGFVRVTTDTGLQGWGQMSTYNADITAQVFHRQIAPWALGANALDIEHLVNIIPEREHKFPCSYLFRALAGLDTALWDLRGKLEQKSVCELLGGQPRAFPVYASSMKRDITPENEAARLSRLRDAHGFGAFKFRVGKECGHDQDEWPGRTEAIVPTMRRALGDGARLLVDGNSCYTPAKAIAVGRMLEEHGVVHFEEPCPYWEHRWTKEVKESLKLDVTGGEQDCDLTLWQYAIDQRVVDIVQPDVFYIGGVTRMLKVARMAEQAGLKVTPHSANHSLVTLVTLHIMGALKNAGDYVEYSIEGADYYPWEQGLFRNYLNVKDGKVQIPSEPGWGLEICPQWLEKSRHAVSEVQA</sequence>
<evidence type="ECO:0000256" key="2">
    <source>
        <dbReference type="ARBA" id="ARBA00022723"/>
    </source>
</evidence>
<dbReference type="GO" id="GO:0000287">
    <property type="term" value="F:magnesium ion binding"/>
    <property type="evidence" value="ECO:0007669"/>
    <property type="project" value="TreeGrafter"/>
</dbReference>
<dbReference type="PANTHER" id="PTHR13794">
    <property type="entry name" value="ENOLASE SUPERFAMILY, MANDELATE RACEMASE"/>
    <property type="match status" value="1"/>
</dbReference>
<dbReference type="Pfam" id="PF13378">
    <property type="entry name" value="MR_MLE_C"/>
    <property type="match status" value="1"/>
</dbReference>
<dbReference type="GeneID" id="76462802"/>
<dbReference type="RefSeq" id="WP_011812183.1">
    <property type="nucleotide sequence ID" value="NC_008786.1"/>
</dbReference>
<keyword evidence="2" id="KW-0479">Metal-binding</keyword>
<dbReference type="PROSITE" id="PS00908">
    <property type="entry name" value="MR_MLE_1"/>
    <property type="match status" value="1"/>
</dbReference>
<evidence type="ECO:0000259" key="4">
    <source>
        <dbReference type="SMART" id="SM00922"/>
    </source>
</evidence>
<dbReference type="SMART" id="SM00922">
    <property type="entry name" value="MR_MLE"/>
    <property type="match status" value="1"/>
</dbReference>